<comment type="subcellular location">
    <subcellularLocation>
        <location evidence="1">Membrane</location>
        <topology evidence="1">Peripheral membrane protein</topology>
    </subcellularLocation>
</comment>
<comment type="caution">
    <text evidence="10">The sequence shown here is derived from an EMBL/GenBank/DDBJ whole genome shotgun (WGS) entry which is preliminary data.</text>
</comment>
<dbReference type="Proteomes" id="UP000663854">
    <property type="component" value="Unassembled WGS sequence"/>
</dbReference>
<evidence type="ECO:0000313" key="13">
    <source>
        <dbReference type="Proteomes" id="UP000663870"/>
    </source>
</evidence>
<dbReference type="AlphaFoldDB" id="A0A814YCX5"/>
<keyword evidence="4" id="KW-0931">ER-Golgi transport</keyword>
<dbReference type="GO" id="GO:0006886">
    <property type="term" value="P:intracellular protein transport"/>
    <property type="evidence" value="ECO:0007669"/>
    <property type="project" value="InterPro"/>
</dbReference>
<keyword evidence="13" id="KW-1185">Reference proteome</keyword>
<evidence type="ECO:0000256" key="5">
    <source>
        <dbReference type="ARBA" id="ARBA00022927"/>
    </source>
</evidence>
<name>A0A814YCX5_9BILA</name>
<proteinExistence type="inferred from homology"/>
<dbReference type="GO" id="GO:0019905">
    <property type="term" value="F:syntaxin binding"/>
    <property type="evidence" value="ECO:0007669"/>
    <property type="project" value="TreeGrafter"/>
</dbReference>
<dbReference type="InterPro" id="IPR000744">
    <property type="entry name" value="NSF_attach"/>
</dbReference>
<reference evidence="10" key="1">
    <citation type="submission" date="2021-02" db="EMBL/GenBank/DDBJ databases">
        <authorList>
            <person name="Nowell W R."/>
        </authorList>
    </citation>
    <scope>NUCLEOTIDE SEQUENCE</scope>
</reference>
<dbReference type="Gene3D" id="1.25.40.10">
    <property type="entry name" value="Tetratricopeptide repeat domain"/>
    <property type="match status" value="1"/>
</dbReference>
<evidence type="ECO:0000256" key="6">
    <source>
        <dbReference type="ARBA" id="ARBA00023136"/>
    </source>
</evidence>
<sequence>MFNLNFSAKIKEAEEHIRQGEKYMKTSFLKRKPDLDSAIDEFDKACTCYRVAERYDQCRDLSLRLAELQIQKVEVSEKQTDAIVFKAPKILSQLFQRELHFFAGKSYEQAAQMTLQLQDLPTAAKYYDRAGQLYAEGGYRDSGAILYERCAPQFQQIDRSISIDFYLKAARLAEQEEKSYQAADLYEKAAMQAIRMGNFPQTTELLETTTNILTKLERYDRINRVILYRILLKLFNEDSVAGRNIFDQACQNYPSFDQWEERNHIELLLDAFDQDDKDLISQRCQSPYFMAIEPEFVRLIKRWIRPTTNNVNQQQTTKSTTSSTSGTKPIQLDDDDDDLR</sequence>
<dbReference type="GO" id="GO:0031201">
    <property type="term" value="C:SNARE complex"/>
    <property type="evidence" value="ECO:0007669"/>
    <property type="project" value="TreeGrafter"/>
</dbReference>
<dbReference type="InterPro" id="IPR011990">
    <property type="entry name" value="TPR-like_helical_dom_sf"/>
</dbReference>
<dbReference type="PANTHER" id="PTHR13768">
    <property type="entry name" value="SOLUBLE NSF ATTACHMENT PROTEIN SNAP"/>
    <property type="match status" value="1"/>
</dbReference>
<evidence type="ECO:0000313" key="12">
    <source>
        <dbReference type="Proteomes" id="UP000663854"/>
    </source>
</evidence>
<comment type="similarity">
    <text evidence="2">Belongs to the SNAP family.</text>
</comment>
<dbReference type="EMBL" id="CAJNOH010001535">
    <property type="protein sequence ID" value="CAF1227779.1"/>
    <property type="molecule type" value="Genomic_DNA"/>
</dbReference>
<accession>A0A814YCX5</accession>
<dbReference type="SUPFAM" id="SSF48452">
    <property type="entry name" value="TPR-like"/>
    <property type="match status" value="1"/>
</dbReference>
<dbReference type="Pfam" id="PF14938">
    <property type="entry name" value="SNAP"/>
    <property type="match status" value="1"/>
</dbReference>
<protein>
    <recommendedName>
        <fullName evidence="7">Gamma-soluble NSF attachment protein</fullName>
    </recommendedName>
    <alternativeName>
        <fullName evidence="8">N-ethylmaleimide-sensitive factor attachment protein gamma</fullName>
    </alternativeName>
</protein>
<dbReference type="PANTHER" id="PTHR13768:SF2">
    <property type="entry name" value="GAMMA-SOLUBLE NSF ATTACHMENT PROTEIN"/>
    <property type="match status" value="1"/>
</dbReference>
<dbReference type="Proteomes" id="UP000663870">
    <property type="component" value="Unassembled WGS sequence"/>
</dbReference>
<organism evidence="10 12">
    <name type="scientific">Rotaria sordida</name>
    <dbReference type="NCBI Taxonomy" id="392033"/>
    <lineage>
        <taxon>Eukaryota</taxon>
        <taxon>Metazoa</taxon>
        <taxon>Spiralia</taxon>
        <taxon>Gnathifera</taxon>
        <taxon>Rotifera</taxon>
        <taxon>Eurotatoria</taxon>
        <taxon>Bdelloidea</taxon>
        <taxon>Philodinida</taxon>
        <taxon>Philodinidae</taxon>
        <taxon>Rotaria</taxon>
    </lineage>
</organism>
<dbReference type="GO" id="GO:0005774">
    <property type="term" value="C:vacuolar membrane"/>
    <property type="evidence" value="ECO:0007669"/>
    <property type="project" value="TreeGrafter"/>
</dbReference>
<feature type="region of interest" description="Disordered" evidence="9">
    <location>
        <begin position="310"/>
        <end position="340"/>
    </location>
</feature>
<feature type="compositionally biased region" description="Low complexity" evidence="9">
    <location>
        <begin position="310"/>
        <end position="327"/>
    </location>
</feature>
<dbReference type="GO" id="GO:0005483">
    <property type="term" value="F:soluble NSF attachment protein activity"/>
    <property type="evidence" value="ECO:0007669"/>
    <property type="project" value="TreeGrafter"/>
</dbReference>
<evidence type="ECO:0000313" key="10">
    <source>
        <dbReference type="EMBL" id="CAF1227779.1"/>
    </source>
</evidence>
<evidence type="ECO:0000256" key="9">
    <source>
        <dbReference type="SAM" id="MobiDB-lite"/>
    </source>
</evidence>
<dbReference type="EMBL" id="CAJNOL010002526">
    <property type="protein sequence ID" value="CAF1509116.1"/>
    <property type="molecule type" value="Genomic_DNA"/>
</dbReference>
<evidence type="ECO:0000313" key="11">
    <source>
        <dbReference type="EMBL" id="CAF1509116.1"/>
    </source>
</evidence>
<dbReference type="GO" id="GO:0016192">
    <property type="term" value="P:vesicle-mediated transport"/>
    <property type="evidence" value="ECO:0007669"/>
    <property type="project" value="UniProtKB-KW"/>
</dbReference>
<keyword evidence="5" id="KW-0653">Protein transport</keyword>
<gene>
    <name evidence="11" type="ORF">JXQ802_LOCUS40883</name>
    <name evidence="10" type="ORF">PYM288_LOCUS26219</name>
</gene>
<evidence type="ECO:0000256" key="2">
    <source>
        <dbReference type="ARBA" id="ARBA00010050"/>
    </source>
</evidence>
<evidence type="ECO:0000256" key="3">
    <source>
        <dbReference type="ARBA" id="ARBA00022448"/>
    </source>
</evidence>
<evidence type="ECO:0000256" key="7">
    <source>
        <dbReference type="ARBA" id="ARBA00040047"/>
    </source>
</evidence>
<evidence type="ECO:0000256" key="8">
    <source>
        <dbReference type="ARBA" id="ARBA00042485"/>
    </source>
</evidence>
<evidence type="ECO:0000256" key="4">
    <source>
        <dbReference type="ARBA" id="ARBA00022892"/>
    </source>
</evidence>
<evidence type="ECO:0000256" key="1">
    <source>
        <dbReference type="ARBA" id="ARBA00004170"/>
    </source>
</evidence>
<keyword evidence="3" id="KW-0813">Transport</keyword>
<keyword evidence="6" id="KW-0472">Membrane</keyword>